<feature type="coiled-coil region" evidence="3">
    <location>
        <begin position="1852"/>
        <end position="1910"/>
    </location>
</feature>
<feature type="compositionally biased region" description="Polar residues" evidence="4">
    <location>
        <begin position="194"/>
        <end position="217"/>
    </location>
</feature>
<keyword evidence="3" id="KW-0175">Coiled coil</keyword>
<reference evidence="7" key="1">
    <citation type="submission" date="2011-02" db="EMBL/GenBank/DDBJ databases">
        <title>The Genome Sequence of Capsaspora owczarzaki ATCC 30864.</title>
        <authorList>
            <person name="Russ C."/>
            <person name="Cuomo C."/>
            <person name="Burger G."/>
            <person name="Gray M.W."/>
            <person name="Holland P.W.H."/>
            <person name="King N."/>
            <person name="Lang F.B.F."/>
            <person name="Roger A.J."/>
            <person name="Ruiz-Trillo I."/>
            <person name="Young S.K."/>
            <person name="Zeng Q."/>
            <person name="Gargeya S."/>
            <person name="Alvarado L."/>
            <person name="Berlin A."/>
            <person name="Chapman S.B."/>
            <person name="Chen Z."/>
            <person name="Freedman E."/>
            <person name="Gellesch M."/>
            <person name="Goldberg J."/>
            <person name="Griggs A."/>
            <person name="Gujja S."/>
            <person name="Heilman E."/>
            <person name="Heiman D."/>
            <person name="Howarth C."/>
            <person name="Mehta T."/>
            <person name="Neiman D."/>
            <person name="Pearson M."/>
            <person name="Roberts A."/>
            <person name="Saif S."/>
            <person name="Shea T."/>
            <person name="Shenoy N."/>
            <person name="Sisk P."/>
            <person name="Stolte C."/>
            <person name="Sykes S."/>
            <person name="White J."/>
            <person name="Yandava C."/>
            <person name="Haas B."/>
            <person name="Nusbaum C."/>
            <person name="Birren B."/>
        </authorList>
    </citation>
    <scope>NUCLEOTIDE SEQUENCE</scope>
    <source>
        <strain evidence="7">ATCC 30864</strain>
    </source>
</reference>
<evidence type="ECO:0000256" key="4">
    <source>
        <dbReference type="SAM" id="MobiDB-lite"/>
    </source>
</evidence>
<protein>
    <recommendedName>
        <fullName evidence="5">Ras-GEF domain-containing protein</fullName>
    </recommendedName>
</protein>
<dbReference type="GO" id="GO:0005886">
    <property type="term" value="C:plasma membrane"/>
    <property type="evidence" value="ECO:0007669"/>
    <property type="project" value="TreeGrafter"/>
</dbReference>
<feature type="region of interest" description="Disordered" evidence="4">
    <location>
        <begin position="2094"/>
        <end position="2157"/>
    </location>
</feature>
<dbReference type="CDD" id="cd00821">
    <property type="entry name" value="PH"/>
    <property type="match status" value="1"/>
</dbReference>
<feature type="compositionally biased region" description="Low complexity" evidence="4">
    <location>
        <begin position="986"/>
        <end position="996"/>
    </location>
</feature>
<dbReference type="Proteomes" id="UP000008743">
    <property type="component" value="Unassembled WGS sequence"/>
</dbReference>
<evidence type="ECO:0000256" key="3">
    <source>
        <dbReference type="SAM" id="Coils"/>
    </source>
</evidence>
<feature type="compositionally biased region" description="Low complexity" evidence="4">
    <location>
        <begin position="1190"/>
        <end position="1202"/>
    </location>
</feature>
<dbReference type="InterPro" id="IPR036964">
    <property type="entry name" value="RASGEF_cat_dom_sf"/>
</dbReference>
<dbReference type="GO" id="GO:0007265">
    <property type="term" value="P:Ras protein signal transduction"/>
    <property type="evidence" value="ECO:0007669"/>
    <property type="project" value="TreeGrafter"/>
</dbReference>
<feature type="compositionally biased region" description="Low complexity" evidence="4">
    <location>
        <begin position="223"/>
        <end position="233"/>
    </location>
</feature>
<dbReference type="InParanoid" id="A0A0D2WQ45"/>
<dbReference type="OrthoDB" id="10254377at2759"/>
<dbReference type="InterPro" id="IPR023578">
    <property type="entry name" value="Ras_GEF_dom_sf"/>
</dbReference>
<keyword evidence="1 2" id="KW-0344">Guanine-nucleotide releasing factor</keyword>
<dbReference type="SUPFAM" id="SSF48366">
    <property type="entry name" value="Ras GEF"/>
    <property type="match status" value="1"/>
</dbReference>
<feature type="region of interest" description="Disordered" evidence="4">
    <location>
        <begin position="1103"/>
        <end position="1175"/>
    </location>
</feature>
<sequence length="2157" mass="228751">MKSDFLELNLNGQFKSYTRLFLFSDILIVTRRKLWGATEKAVKFDALISLSTATVVPYNGICAGKAFKVASIAGDIVRIFQHASEPEVDKWIERISHEHDNLLLPTGGAMPVPPSGTQQLGLATGHSGSSSNSSLASINSAGSGNTRISSTSSTSSTSTSTTATTSSGSGSSSNSGHNLVSATLSGLARRINPSKHSQTETANVRESVVRDQQPQVTTRKRASSVGSASAALAKQESSQSAAAVPDPSLALHRTNSGDSNNNTDPTLAMRHPVPTRRTSLATEYVGSSTFSAHPAAARRTSLTSPEHVIPMSVSISPSPPAVAPTAVAPLGFPKQSAAALRLQEKMDRYMSKRNTPSPLSESPTASIAEIPALEVALPSPVDKTAPALLPTATAGVSPNLRTGRNAKPRVPLSFVGLSGVSSMAPPSIPAPAAPASPSAEGVARGQSSSLPSTPSLRLSEAEVPQIAVSAVASPATATAASESGRPRLSPVPMHKRLMAVNSDSLLELASDQQRARALLLTSFEQTIAAHVGDALRSMDSSSLLDAATMICAAVDQFVATTTDWMADVLRQDDSRSSDAQLTPTLAPVDNPDAPASLIPTTSSNIVQPPDVASPRPLVRIASSSSTASMESSLSSSAPNRWSGANSPVLAGTSRSAEGRGFPRARTPTVSRRVWAAQKSALLRASKEISTLARSWAHDISTTEREFHLRRRASRHVRELRRSSRDSSSFHLISQALSSGGDSDASILGSHAGNVANEAKHLSDTSSTLPVLQLKQRAPSPPAATVKAVNPTSSAERESTSIEQRLNDSVVSDDLLDELESRSSSDSDEEEEEDLHSDSEGSADDDDDETVHVETSTNSRVRSTLTERCKELMIAAQTHVEFFQVAFGISSPREMRALSGASTPTNEAARSLQARSSGSFQTHLSPALTGHNVLPSQHVWRGASPLSRLGRRSNSTTDLLHLLNADLTSSITSSPLPLAPDTFFASPPVSRSESPVPTLVDPTPSAAPDPLLSSAADAAETGPSAIPRDVLRPSGRSNSESGFWGTSKAESPVVIRRLPPYALRRRRSSELILTTKVASTTADRPLSSEYALGMFPAPLGNQKPLAAVTSSESPAPKQDSPIQTLQQQQQDSPAASPATPVATGSSPSMRPRKSSRPAALDFSSISSQHDTDDSATVTATETLTSSFSALPASAPAAAATTATRDGEQQQPSVDARVEAAADDTAKLFAPFEHQYSAEGLPRDFSLEYSLDHPIVSDSSSDLAQSRSSSVSLYSVSSVSSEADSPRHRRSEPVLSLRSRASPSSDSLASSESIERTLLAGFKASRVLGMTTPNKATRDTSTGHEPHADHSVELSDSKSGKRRGHQRYHSEGIKAIKLERKQSNKLPASASAVEEGALSSGKAARLSRLFTASPNLTHSASNASSSSLFSRFKHRLRLDESASDVPKAFSYSNLQSPTAHSGALASPASYQQLASSLAAGATPPRDNSNSKKSSAQSLPLATNSTGLARSQSHQAIRVSQQPSGDSSGNVPMSRYFLSAPSSSASVLLPYTTGILLPALAFADDGSEFDIVKMQSSLVARQLCLMDADLLSRITFSECMSLGWTHKDKMEKSPNVMAMIDRFNHIALLVTSEILRREDAERRAATIAKFVSIAENVAKLGNFNSLKAVLTGLQCTPIYRLKRTWAVVSQRKRKTFQDLSELMSEEANHSRYREELQRLHSKGQPCVPYLGIFLTDLIYTEQFFDNVPQSSSASTVSGSTSLTSLSATNASLPVGATARPKEQRMAATIESFQHFQRIGYAFPPIPEIQALFLNTPHNSEEVNYSASLAREPKESAKPKPPVVVPDADELDQLDLDALKLRLEALDRELSRRLADMDNPAADSNDMWELTRLLTQHRRRLKKLERASKAAARAPDDQAAALDALGAAQETHLSTLPDEVSRSSSMHSFLSEDSFMLTHSPSSLSNSVSEERASRTSSTAGGNVSGMTWYNVDSASSDDAPRPAAALHRLPTFTITKSESMDTDNALLRDLSDASTSSASEAIRGMHALEPDEMNAAANSISAPSSVVATRRVARSQQRPYSVGTELSPYSRILTVPAASLSGRTSPNSAADEEGEGTPVNEDSSQPTSASSSRAASPPPTAAHMLRSRSNSAISTDSTDV</sequence>
<evidence type="ECO:0000256" key="1">
    <source>
        <dbReference type="ARBA" id="ARBA00022658"/>
    </source>
</evidence>
<dbReference type="InterPro" id="IPR001895">
    <property type="entry name" value="RASGEF_cat_dom"/>
</dbReference>
<dbReference type="Gene3D" id="1.10.840.10">
    <property type="entry name" value="Ras guanine-nucleotide exchange factors catalytic domain"/>
    <property type="match status" value="1"/>
</dbReference>
<evidence type="ECO:0000313" key="7">
    <source>
        <dbReference type="Proteomes" id="UP000008743"/>
    </source>
</evidence>
<name>A0A0D2WQ45_CAPO3</name>
<dbReference type="PROSITE" id="PS50009">
    <property type="entry name" value="RASGEF_CAT"/>
    <property type="match status" value="1"/>
</dbReference>
<feature type="region of interest" description="Disordered" evidence="4">
    <location>
        <begin position="1275"/>
        <end position="1310"/>
    </location>
</feature>
<evidence type="ECO:0000259" key="5">
    <source>
        <dbReference type="PROSITE" id="PS50009"/>
    </source>
</evidence>
<evidence type="ECO:0000256" key="2">
    <source>
        <dbReference type="PROSITE-ProRule" id="PRU00168"/>
    </source>
</evidence>
<dbReference type="PANTHER" id="PTHR23113">
    <property type="entry name" value="GUANINE NUCLEOTIDE EXCHANGE FACTOR"/>
    <property type="match status" value="1"/>
</dbReference>
<feature type="region of interest" description="Disordered" evidence="4">
    <location>
        <begin position="1473"/>
        <end position="1527"/>
    </location>
</feature>
<feature type="compositionally biased region" description="Polar residues" evidence="4">
    <location>
        <begin position="253"/>
        <end position="265"/>
    </location>
</feature>
<dbReference type="EMBL" id="KE346365">
    <property type="protein sequence ID" value="KJE93690.1"/>
    <property type="molecule type" value="Genomic_DNA"/>
</dbReference>
<feature type="compositionally biased region" description="Low complexity" evidence="4">
    <location>
        <begin position="1117"/>
        <end position="1148"/>
    </location>
</feature>
<feature type="compositionally biased region" description="Polar residues" evidence="4">
    <location>
        <begin position="1971"/>
        <end position="1982"/>
    </location>
</feature>
<feature type="region of interest" description="Disordered" evidence="4">
    <location>
        <begin position="1956"/>
        <end position="1982"/>
    </location>
</feature>
<feature type="compositionally biased region" description="Low complexity" evidence="4">
    <location>
        <begin position="2120"/>
        <end position="2132"/>
    </location>
</feature>
<dbReference type="eggNOG" id="KOG3417">
    <property type="taxonomic scope" value="Eukaryota"/>
</dbReference>
<feature type="compositionally biased region" description="Low complexity" evidence="4">
    <location>
        <begin position="447"/>
        <end position="458"/>
    </location>
</feature>
<feature type="compositionally biased region" description="Low complexity" evidence="4">
    <location>
        <begin position="622"/>
        <end position="637"/>
    </location>
</feature>
<feature type="compositionally biased region" description="Basic and acidic residues" evidence="4">
    <location>
        <begin position="1366"/>
        <end position="1380"/>
    </location>
</feature>
<feature type="region of interest" description="Disordered" evidence="4">
    <location>
        <begin position="103"/>
        <end position="179"/>
    </location>
</feature>
<accession>A0A0D2WQ45</accession>
<feature type="compositionally biased region" description="Acidic residues" evidence="4">
    <location>
        <begin position="825"/>
        <end position="848"/>
    </location>
</feature>
<feature type="compositionally biased region" description="Low complexity" evidence="4">
    <location>
        <begin position="127"/>
        <end position="176"/>
    </location>
</feature>
<feature type="region of interest" description="Disordered" evidence="4">
    <location>
        <begin position="622"/>
        <end position="664"/>
    </location>
</feature>
<feature type="region of interest" description="Disordered" evidence="4">
    <location>
        <begin position="775"/>
        <end position="860"/>
    </location>
</feature>
<dbReference type="CDD" id="cd00155">
    <property type="entry name" value="RasGEF"/>
    <property type="match status" value="1"/>
</dbReference>
<evidence type="ECO:0000313" key="6">
    <source>
        <dbReference type="EMBL" id="KJE93690.1"/>
    </source>
</evidence>
<dbReference type="GO" id="GO:0005085">
    <property type="term" value="F:guanyl-nucleotide exchange factor activity"/>
    <property type="evidence" value="ECO:0007669"/>
    <property type="project" value="UniProtKB-KW"/>
</dbReference>
<dbReference type="PANTHER" id="PTHR23113:SF368">
    <property type="entry name" value="CELL DIVISION CONTROL PROTEIN 25"/>
    <property type="match status" value="1"/>
</dbReference>
<feature type="region of interest" description="Disordered" evidence="4">
    <location>
        <begin position="1327"/>
        <end position="1388"/>
    </location>
</feature>
<dbReference type="STRING" id="595528.A0A0D2WQ45"/>
<proteinExistence type="predicted"/>
<feature type="compositionally biased region" description="Basic and acidic residues" evidence="4">
    <location>
        <begin position="1334"/>
        <end position="1357"/>
    </location>
</feature>
<organism evidence="6 7">
    <name type="scientific">Capsaspora owczarzaki (strain ATCC 30864)</name>
    <dbReference type="NCBI Taxonomy" id="595528"/>
    <lineage>
        <taxon>Eukaryota</taxon>
        <taxon>Filasterea</taxon>
        <taxon>Capsaspora</taxon>
    </lineage>
</organism>
<feature type="region of interest" description="Disordered" evidence="4">
    <location>
        <begin position="1190"/>
        <end position="1213"/>
    </location>
</feature>
<feature type="compositionally biased region" description="Polar residues" evidence="4">
    <location>
        <begin position="1162"/>
        <end position="1175"/>
    </location>
</feature>
<feature type="domain" description="Ras-GEF" evidence="5">
    <location>
        <begin position="1572"/>
        <end position="1830"/>
    </location>
</feature>
<feature type="compositionally biased region" description="Low complexity" evidence="4">
    <location>
        <begin position="1003"/>
        <end position="1018"/>
    </location>
</feature>
<dbReference type="RefSeq" id="XP_004348272.2">
    <property type="nucleotide sequence ID" value="XM_004348222.2"/>
</dbReference>
<dbReference type="Pfam" id="PF00617">
    <property type="entry name" value="RasGEF"/>
    <property type="match status" value="1"/>
</dbReference>
<feature type="region of interest" description="Disordered" evidence="4">
    <location>
        <begin position="193"/>
        <end position="270"/>
    </location>
</feature>
<dbReference type="SMART" id="SM00147">
    <property type="entry name" value="RasGEF"/>
    <property type="match status" value="1"/>
</dbReference>
<keyword evidence="7" id="KW-1185">Reference proteome</keyword>
<feature type="region of interest" description="Disordered" evidence="4">
    <location>
        <begin position="986"/>
        <end position="1045"/>
    </location>
</feature>
<feature type="compositionally biased region" description="Polar residues" evidence="4">
    <location>
        <begin position="1483"/>
        <end position="1527"/>
    </location>
</feature>
<feature type="region of interest" description="Disordered" evidence="4">
    <location>
        <begin position="427"/>
        <end position="458"/>
    </location>
</feature>
<feature type="compositionally biased region" description="Low complexity" evidence="4">
    <location>
        <begin position="1293"/>
        <end position="1310"/>
    </location>
</feature>
<gene>
    <name evidence="6" type="ORF">CAOG_004444</name>
</gene>
<feature type="compositionally biased region" description="Polar residues" evidence="4">
    <location>
        <begin position="2144"/>
        <end position="2157"/>
    </location>
</feature>
<dbReference type="InterPro" id="IPR008937">
    <property type="entry name" value="Ras-like_GEF"/>
</dbReference>